<comment type="caution">
    <text evidence="3">The sequence shown here is derived from an EMBL/GenBank/DDBJ whole genome shotgun (WGS) entry which is preliminary data.</text>
</comment>
<dbReference type="Proteomes" id="UP001139199">
    <property type="component" value="Unassembled WGS sequence"/>
</dbReference>
<dbReference type="GO" id="GO:0016747">
    <property type="term" value="F:acyltransferase activity, transferring groups other than amino-acyl groups"/>
    <property type="evidence" value="ECO:0007669"/>
    <property type="project" value="InterPro"/>
</dbReference>
<feature type="transmembrane region" description="Helical" evidence="1">
    <location>
        <begin position="179"/>
        <end position="196"/>
    </location>
</feature>
<evidence type="ECO:0000259" key="2">
    <source>
        <dbReference type="Pfam" id="PF01757"/>
    </source>
</evidence>
<dbReference type="InterPro" id="IPR052734">
    <property type="entry name" value="Nod_factor_acetyltransferase"/>
</dbReference>
<dbReference type="RefSeq" id="WP_226542528.1">
    <property type="nucleotide sequence ID" value="NZ_JAJAPW010000002.1"/>
</dbReference>
<feature type="transmembrane region" description="Helical" evidence="1">
    <location>
        <begin position="156"/>
        <end position="173"/>
    </location>
</feature>
<keyword evidence="3" id="KW-0012">Acyltransferase</keyword>
<evidence type="ECO:0000256" key="1">
    <source>
        <dbReference type="SAM" id="Phobius"/>
    </source>
</evidence>
<feature type="domain" description="Acyltransferase 3" evidence="2">
    <location>
        <begin position="10"/>
        <end position="329"/>
    </location>
</feature>
<dbReference type="Pfam" id="PF01757">
    <property type="entry name" value="Acyl_transf_3"/>
    <property type="match status" value="1"/>
</dbReference>
<dbReference type="AlphaFoldDB" id="A0A9X1L1A5"/>
<feature type="transmembrane region" description="Helical" evidence="1">
    <location>
        <begin position="216"/>
        <end position="236"/>
    </location>
</feature>
<reference evidence="3" key="1">
    <citation type="submission" date="2021-10" db="EMBL/GenBank/DDBJ databases">
        <title>Tamlana sargassums sp. nov., and Tamlana laminarinivorans sp. nov., two new bacteria isolated from the brown alga.</title>
        <authorList>
            <person name="Li J."/>
        </authorList>
    </citation>
    <scope>NUCLEOTIDE SEQUENCE</scope>
    <source>
        <strain evidence="3">PT2-4</strain>
    </source>
</reference>
<dbReference type="EMBL" id="JAJAPW010000002">
    <property type="protein sequence ID" value="MCB4798538.1"/>
    <property type="molecule type" value="Genomic_DNA"/>
</dbReference>
<keyword evidence="1" id="KW-1133">Transmembrane helix</keyword>
<dbReference type="InterPro" id="IPR002656">
    <property type="entry name" value="Acyl_transf_3_dom"/>
</dbReference>
<evidence type="ECO:0000313" key="4">
    <source>
        <dbReference type="Proteomes" id="UP001139199"/>
    </source>
</evidence>
<feature type="transmembrane region" description="Helical" evidence="1">
    <location>
        <begin position="312"/>
        <end position="332"/>
    </location>
</feature>
<feature type="transmembrane region" description="Helical" evidence="1">
    <location>
        <begin position="12"/>
        <end position="30"/>
    </location>
</feature>
<name>A0A9X1L1A5_9FLAO</name>
<keyword evidence="4" id="KW-1185">Reference proteome</keyword>
<sequence>MKDQRNRIKIFDIAKGVSIIFMTISHYPFFSNKEIYPSLNSFNSSVMLFKMPLFIFVSGYLFSEQKSLKNFFYSKTDSLIKPLFGFASVLLIMHTIHYWSSASIVSIYDLFKYFNERFITFGYLGVVNYSLWFIIPLFLSLLVLRGVITIITKKNRFKHISLFCILITLFLLNYLKIKFISHVPIFITYLFIGYALKKISESNFNSDKFFYRKEFLLLFVIFIIIVTYTNYFNILHFKINLLNFKYNYHYMLVVSLIGVLGIIHICTYIEKIKFISSLLMYCSKASFFILAFHMFFIDLFRFYFNLEVYNPWFHALLFFSNIVICCLIYELIKKVPVLRLFFYPLKTINFTSLEITFLRLNIVNRLIARNLIYLV</sequence>
<keyword evidence="3" id="KW-0808">Transferase</keyword>
<feature type="transmembrane region" description="Helical" evidence="1">
    <location>
        <begin position="281"/>
        <end position="300"/>
    </location>
</feature>
<proteinExistence type="predicted"/>
<feature type="transmembrane region" description="Helical" evidence="1">
    <location>
        <begin position="83"/>
        <end position="100"/>
    </location>
</feature>
<feature type="transmembrane region" description="Helical" evidence="1">
    <location>
        <begin position="42"/>
        <end position="62"/>
    </location>
</feature>
<accession>A0A9X1L1A5</accession>
<feature type="transmembrane region" description="Helical" evidence="1">
    <location>
        <begin position="248"/>
        <end position="269"/>
    </location>
</feature>
<protein>
    <submittedName>
        <fullName evidence="3">Acyltransferase</fullName>
    </submittedName>
</protein>
<organism evidence="3 4">
    <name type="scientific">Neotamlana laminarinivorans</name>
    <dbReference type="NCBI Taxonomy" id="2883124"/>
    <lineage>
        <taxon>Bacteria</taxon>
        <taxon>Pseudomonadati</taxon>
        <taxon>Bacteroidota</taxon>
        <taxon>Flavobacteriia</taxon>
        <taxon>Flavobacteriales</taxon>
        <taxon>Flavobacteriaceae</taxon>
        <taxon>Neotamlana</taxon>
    </lineage>
</organism>
<keyword evidence="1" id="KW-0472">Membrane</keyword>
<keyword evidence="1" id="KW-0812">Transmembrane</keyword>
<feature type="transmembrane region" description="Helical" evidence="1">
    <location>
        <begin position="120"/>
        <end position="144"/>
    </location>
</feature>
<gene>
    <name evidence="3" type="ORF">LG649_06760</name>
</gene>
<evidence type="ECO:0000313" key="3">
    <source>
        <dbReference type="EMBL" id="MCB4798538.1"/>
    </source>
</evidence>
<dbReference type="PANTHER" id="PTHR37312">
    <property type="entry name" value="MEMBRANE-BOUND ACYLTRANSFERASE YKRP-RELATED"/>
    <property type="match status" value="1"/>
</dbReference>
<dbReference type="PANTHER" id="PTHR37312:SF1">
    <property type="entry name" value="MEMBRANE-BOUND ACYLTRANSFERASE YKRP-RELATED"/>
    <property type="match status" value="1"/>
</dbReference>